<dbReference type="STRING" id="870435.A0A0C3N8I5"/>
<dbReference type="Proteomes" id="UP000054217">
    <property type="component" value="Unassembled WGS sequence"/>
</dbReference>
<evidence type="ECO:0000313" key="7">
    <source>
        <dbReference type="Proteomes" id="UP000054217"/>
    </source>
</evidence>
<evidence type="ECO:0000313" key="6">
    <source>
        <dbReference type="EMBL" id="KIN97349.1"/>
    </source>
</evidence>
<dbReference type="InterPro" id="IPR000960">
    <property type="entry name" value="Flavin_mOase"/>
</dbReference>
<sequence length="524" mass="58974">MVDFRQLACSLLGSLLFRLSPPGCNYGFQQDASKSVAIVGAGSGGLAMLKNLLDLPLEIREDWDIVLYERRRDVGGIWLPDPSPPPPPKLPETPLYPLLHANSPVPVMTYPRFPFPPGTPLFSTHEYIERYHQDYATHYSLWPYIKLNHTVLSSSWAGTPRAGHWEVVVEDHNGDRIQRSFDHLVVAVGINLQPHIAVFPGQETWLESTKDGLQREILHSMWYRDPGGYVNQTVVVVGGGPSGVDISSQISRYACKVYLSVRSPPWRVPTGPVEVKSEISHFTSDDIVFKDGSSVSGVNTVILGTGYDLRVPFLEEGGEVIVKPGSNETDGRRLTNNLRYLFPLHEHIFSLSTSYPTNALAFIGLPKMAFSRPSDTAQSIYVTSIIANGSLLAPRAELLRELADNEEDLRRRGYDPYYIGHTMLNGSTFDYQDNLIDTLRSKAALPEWNSSFAEPWRRESAVYYAKGTLKRGWTRLEALGLAEEWLEGVESEEEWADLLRRLNVWQTDWEASHQLVFPDDTLIY</sequence>
<keyword evidence="4" id="KW-0521">NADP</keyword>
<evidence type="ECO:0000256" key="5">
    <source>
        <dbReference type="ARBA" id="ARBA00023002"/>
    </source>
</evidence>
<dbReference type="AlphaFoldDB" id="A0A0C3N8I5"/>
<keyword evidence="3" id="KW-0274">FAD</keyword>
<dbReference type="InterPro" id="IPR036188">
    <property type="entry name" value="FAD/NAD-bd_sf"/>
</dbReference>
<gene>
    <name evidence="6" type="ORF">M404DRAFT_1006123</name>
</gene>
<name>A0A0C3N8I5_PISTI</name>
<dbReference type="GO" id="GO:0004499">
    <property type="term" value="F:N,N-dimethylaniline monooxygenase activity"/>
    <property type="evidence" value="ECO:0007669"/>
    <property type="project" value="InterPro"/>
</dbReference>
<dbReference type="InParanoid" id="A0A0C3N8I5"/>
<dbReference type="GO" id="GO:0050661">
    <property type="term" value="F:NADP binding"/>
    <property type="evidence" value="ECO:0007669"/>
    <property type="project" value="InterPro"/>
</dbReference>
<reference evidence="6 7" key="1">
    <citation type="submission" date="2014-04" db="EMBL/GenBank/DDBJ databases">
        <authorList>
            <consortium name="DOE Joint Genome Institute"/>
            <person name="Kuo A."/>
            <person name="Kohler A."/>
            <person name="Costa M.D."/>
            <person name="Nagy L.G."/>
            <person name="Floudas D."/>
            <person name="Copeland A."/>
            <person name="Barry K.W."/>
            <person name="Cichocki N."/>
            <person name="Veneault-Fourrey C."/>
            <person name="LaButti K."/>
            <person name="Lindquist E.A."/>
            <person name="Lipzen A."/>
            <person name="Lundell T."/>
            <person name="Morin E."/>
            <person name="Murat C."/>
            <person name="Sun H."/>
            <person name="Tunlid A."/>
            <person name="Henrissat B."/>
            <person name="Grigoriev I.V."/>
            <person name="Hibbett D.S."/>
            <person name="Martin F."/>
            <person name="Nordberg H.P."/>
            <person name="Cantor M.N."/>
            <person name="Hua S.X."/>
        </authorList>
    </citation>
    <scope>NUCLEOTIDE SEQUENCE [LARGE SCALE GENOMIC DNA]</scope>
    <source>
        <strain evidence="6 7">Marx 270</strain>
    </source>
</reference>
<keyword evidence="7" id="KW-1185">Reference proteome</keyword>
<dbReference type="SUPFAM" id="SSF51905">
    <property type="entry name" value="FAD/NAD(P)-binding domain"/>
    <property type="match status" value="1"/>
</dbReference>
<dbReference type="InterPro" id="IPR020946">
    <property type="entry name" value="Flavin_mOase-like"/>
</dbReference>
<protein>
    <recommendedName>
        <fullName evidence="8">FAD/NAD(P)-binding domain-containing protein</fullName>
    </recommendedName>
</protein>
<evidence type="ECO:0008006" key="8">
    <source>
        <dbReference type="Google" id="ProtNLM"/>
    </source>
</evidence>
<dbReference type="Gene3D" id="3.50.50.60">
    <property type="entry name" value="FAD/NAD(P)-binding domain"/>
    <property type="match status" value="2"/>
</dbReference>
<evidence type="ECO:0000256" key="3">
    <source>
        <dbReference type="ARBA" id="ARBA00022827"/>
    </source>
</evidence>
<dbReference type="PANTHER" id="PTHR23023">
    <property type="entry name" value="DIMETHYLANILINE MONOOXYGENASE"/>
    <property type="match status" value="1"/>
</dbReference>
<evidence type="ECO:0000256" key="4">
    <source>
        <dbReference type="ARBA" id="ARBA00022857"/>
    </source>
</evidence>
<reference evidence="7" key="2">
    <citation type="submission" date="2015-01" db="EMBL/GenBank/DDBJ databases">
        <title>Evolutionary Origins and Diversification of the Mycorrhizal Mutualists.</title>
        <authorList>
            <consortium name="DOE Joint Genome Institute"/>
            <consortium name="Mycorrhizal Genomics Consortium"/>
            <person name="Kohler A."/>
            <person name="Kuo A."/>
            <person name="Nagy L.G."/>
            <person name="Floudas D."/>
            <person name="Copeland A."/>
            <person name="Barry K.W."/>
            <person name="Cichocki N."/>
            <person name="Veneault-Fourrey C."/>
            <person name="LaButti K."/>
            <person name="Lindquist E.A."/>
            <person name="Lipzen A."/>
            <person name="Lundell T."/>
            <person name="Morin E."/>
            <person name="Murat C."/>
            <person name="Riley R."/>
            <person name="Ohm R."/>
            <person name="Sun H."/>
            <person name="Tunlid A."/>
            <person name="Henrissat B."/>
            <person name="Grigoriev I.V."/>
            <person name="Hibbett D.S."/>
            <person name="Martin F."/>
        </authorList>
    </citation>
    <scope>NUCLEOTIDE SEQUENCE [LARGE SCALE GENOMIC DNA]</scope>
    <source>
        <strain evidence="7">Marx 270</strain>
    </source>
</reference>
<organism evidence="6 7">
    <name type="scientific">Pisolithus tinctorius Marx 270</name>
    <dbReference type="NCBI Taxonomy" id="870435"/>
    <lineage>
        <taxon>Eukaryota</taxon>
        <taxon>Fungi</taxon>
        <taxon>Dikarya</taxon>
        <taxon>Basidiomycota</taxon>
        <taxon>Agaricomycotina</taxon>
        <taxon>Agaricomycetes</taxon>
        <taxon>Agaricomycetidae</taxon>
        <taxon>Boletales</taxon>
        <taxon>Sclerodermatineae</taxon>
        <taxon>Pisolithaceae</taxon>
        <taxon>Pisolithus</taxon>
    </lineage>
</organism>
<evidence type="ECO:0000256" key="1">
    <source>
        <dbReference type="ARBA" id="ARBA00009183"/>
    </source>
</evidence>
<dbReference type="PRINTS" id="PR00370">
    <property type="entry name" value="FMOXYGENASE"/>
</dbReference>
<dbReference type="EMBL" id="KN832030">
    <property type="protein sequence ID" value="KIN97349.1"/>
    <property type="molecule type" value="Genomic_DNA"/>
</dbReference>
<dbReference type="InterPro" id="IPR050346">
    <property type="entry name" value="FMO-like"/>
</dbReference>
<dbReference type="Pfam" id="PF00743">
    <property type="entry name" value="FMO-like"/>
    <property type="match status" value="1"/>
</dbReference>
<dbReference type="OrthoDB" id="66881at2759"/>
<accession>A0A0C3N8I5</accession>
<proteinExistence type="inferred from homology"/>
<keyword evidence="5" id="KW-0560">Oxidoreductase</keyword>
<dbReference type="HOGENOM" id="CLU_006909_5_1_1"/>
<comment type="similarity">
    <text evidence="1">Belongs to the FMO family.</text>
</comment>
<evidence type="ECO:0000256" key="2">
    <source>
        <dbReference type="ARBA" id="ARBA00022630"/>
    </source>
</evidence>
<keyword evidence="2" id="KW-0285">Flavoprotein</keyword>
<dbReference type="GO" id="GO:0050660">
    <property type="term" value="F:flavin adenine dinucleotide binding"/>
    <property type="evidence" value="ECO:0007669"/>
    <property type="project" value="InterPro"/>
</dbReference>